<evidence type="ECO:0000313" key="2">
    <source>
        <dbReference type="EMBL" id="PXV88298.1"/>
    </source>
</evidence>
<keyword evidence="1" id="KW-0812">Transmembrane</keyword>
<accession>A0A255IP12</accession>
<protein>
    <submittedName>
        <fullName evidence="2">Uncharacterized protein</fullName>
    </submittedName>
</protein>
<dbReference type="Proteomes" id="UP000247523">
    <property type="component" value="Unassembled WGS sequence"/>
</dbReference>
<reference evidence="3" key="3">
    <citation type="submission" date="2018-07" db="EMBL/GenBank/DDBJ databases">
        <authorList>
            <person name="Quirk P.G."/>
            <person name="Krulwich T.A."/>
        </authorList>
    </citation>
    <scope>NUCLEOTIDE SEQUENCE</scope>
    <source>
        <strain evidence="3">CCRI-19302</strain>
    </source>
</reference>
<name>A0A255IP12_9FIRM</name>
<keyword evidence="4" id="KW-1185">Reference proteome</keyword>
<feature type="transmembrane region" description="Helical" evidence="1">
    <location>
        <begin position="12"/>
        <end position="29"/>
    </location>
</feature>
<reference evidence="3 4" key="1">
    <citation type="journal article" date="2017" name="Genome Announc.">
        <title>Draft Genome Sequence of a Sporulating and Motile Strain of Lachnotalea glycerini Isolated from Water in Quebec City, Canada.</title>
        <authorList>
            <person name="Maheux A.F."/>
            <person name="Boudreau D.K."/>
            <person name="Berube E."/>
            <person name="Boissinot M."/>
            <person name="Raymond F."/>
            <person name="Brodeur S."/>
            <person name="Corbeil J."/>
            <person name="Isabel S."/>
            <person name="Omar R.F."/>
            <person name="Bergeron M.G."/>
        </authorList>
    </citation>
    <scope>NUCLEOTIDE SEQUENCE [LARGE SCALE GENOMIC DNA]</scope>
    <source>
        <strain evidence="3 4">CCRI-19302</strain>
    </source>
</reference>
<evidence type="ECO:0000256" key="1">
    <source>
        <dbReference type="SAM" id="Phobius"/>
    </source>
</evidence>
<keyword evidence="1" id="KW-1133">Transmembrane helix</keyword>
<dbReference type="EMBL" id="NOKA02000026">
    <property type="protein sequence ID" value="RDY30878.1"/>
    <property type="molecule type" value="Genomic_DNA"/>
</dbReference>
<gene>
    <name evidence="2" type="ORF">C8E03_10819</name>
    <name evidence="3" type="ORF">CG710_012460</name>
</gene>
<reference evidence="2 5" key="2">
    <citation type="submission" date="2018-05" db="EMBL/GenBank/DDBJ databases">
        <title>Genomic Encyclopedia of Type Strains, Phase IV (KMG-IV): sequencing the most valuable type-strain genomes for metagenomic binning, comparative biology and taxonomic classification.</title>
        <authorList>
            <person name="Goeker M."/>
        </authorList>
    </citation>
    <scope>NUCLEOTIDE SEQUENCE [LARGE SCALE GENOMIC DNA]</scope>
    <source>
        <strain evidence="2 5">DSM 28816</strain>
    </source>
</reference>
<comment type="caution">
    <text evidence="2">The sequence shown here is derived from an EMBL/GenBank/DDBJ whole genome shotgun (WGS) entry which is preliminary data.</text>
</comment>
<dbReference type="EMBL" id="QICS01000008">
    <property type="protein sequence ID" value="PXV88298.1"/>
    <property type="molecule type" value="Genomic_DNA"/>
</dbReference>
<evidence type="ECO:0000313" key="4">
    <source>
        <dbReference type="Proteomes" id="UP000216411"/>
    </source>
</evidence>
<keyword evidence="1" id="KW-0472">Membrane</keyword>
<organism evidence="2 5">
    <name type="scientific">Lachnotalea glycerini</name>
    <dbReference type="NCBI Taxonomy" id="1763509"/>
    <lineage>
        <taxon>Bacteria</taxon>
        <taxon>Bacillati</taxon>
        <taxon>Bacillota</taxon>
        <taxon>Clostridia</taxon>
        <taxon>Lachnospirales</taxon>
        <taxon>Lachnospiraceae</taxon>
        <taxon>Lachnotalea</taxon>
    </lineage>
</organism>
<sequence>MKENVKTRIIKFIIMCLIMAVIYGFIQTGDVIRDYITVFVIAGLFALIEVSIYFYRNRK</sequence>
<evidence type="ECO:0000313" key="5">
    <source>
        <dbReference type="Proteomes" id="UP000247523"/>
    </source>
</evidence>
<feature type="transmembrane region" description="Helical" evidence="1">
    <location>
        <begin position="35"/>
        <end position="55"/>
    </location>
</feature>
<proteinExistence type="predicted"/>
<evidence type="ECO:0000313" key="3">
    <source>
        <dbReference type="EMBL" id="RDY30878.1"/>
    </source>
</evidence>
<dbReference type="AlphaFoldDB" id="A0A255IP12"/>
<dbReference type="Proteomes" id="UP000216411">
    <property type="component" value="Unassembled WGS sequence"/>
</dbReference>